<gene>
    <name evidence="3" type="ORF">SEMRO_801_G204390.1</name>
</gene>
<accession>A0A9N8E8I6</accession>
<dbReference type="OrthoDB" id="676979at2759"/>
<dbReference type="AlphaFoldDB" id="A0A9N8E8I6"/>
<evidence type="ECO:0000256" key="2">
    <source>
        <dbReference type="ARBA" id="ARBA00022737"/>
    </source>
</evidence>
<dbReference type="SUPFAM" id="SSF52058">
    <property type="entry name" value="L domain-like"/>
    <property type="match status" value="1"/>
</dbReference>
<proteinExistence type="predicted"/>
<organism evidence="3 4">
    <name type="scientific">Seminavis robusta</name>
    <dbReference type="NCBI Taxonomy" id="568900"/>
    <lineage>
        <taxon>Eukaryota</taxon>
        <taxon>Sar</taxon>
        <taxon>Stramenopiles</taxon>
        <taxon>Ochrophyta</taxon>
        <taxon>Bacillariophyta</taxon>
        <taxon>Bacillariophyceae</taxon>
        <taxon>Bacillariophycidae</taxon>
        <taxon>Naviculales</taxon>
        <taxon>Naviculaceae</taxon>
        <taxon>Seminavis</taxon>
    </lineage>
</organism>
<dbReference type="InterPro" id="IPR001611">
    <property type="entry name" value="Leu-rich_rpt"/>
</dbReference>
<protein>
    <submittedName>
        <fullName evidence="3">STYKc</fullName>
    </submittedName>
</protein>
<name>A0A9N8E8I6_9STRA</name>
<comment type="caution">
    <text evidence="3">The sequence shown here is derived from an EMBL/GenBank/DDBJ whole genome shotgun (WGS) entry which is preliminary data.</text>
</comment>
<reference evidence="3" key="1">
    <citation type="submission" date="2020-06" db="EMBL/GenBank/DDBJ databases">
        <authorList>
            <consortium name="Plant Systems Biology data submission"/>
        </authorList>
    </citation>
    <scope>NUCLEOTIDE SEQUENCE</scope>
    <source>
        <strain evidence="3">D6</strain>
    </source>
</reference>
<sequence>MSILALPKNPEPTQPKFKALYWIVFEDPLQLNADANNLLQRFILSLTYFQTSRESDRLACGPSTAANESYRIQDTLGRGLSGSPWLEGVHECQWAGILCDREKNITRLDLRDNGLNGPLPTELANIPALESINIMGNRMTGTVPSIYGSFLSISLLNLDNSELSGSIPSELVPTEVGLFDGTWLGFGSNSLSSSIPTELFQAGKGIHTFLFNDNKFTETLLAEVGALHGRRDLQVNLQGKPLRGTIPSEIGVLKGNIASLDISWTNMEGSLPEELFTECTNLLWFQASNCGLTGTISTGLQLLSKLERFDISNNNFHGAIPAQLSALMALRLFFVNGNDLSGSIPSSVCALADPTKGIFEVAADCLPMDGTGNPMVECSCCTLCCDRDAADYCLLK</sequence>
<dbReference type="EMBL" id="CAICTM010000800">
    <property type="protein sequence ID" value="CAB9516696.1"/>
    <property type="molecule type" value="Genomic_DNA"/>
</dbReference>
<dbReference type="Proteomes" id="UP001153069">
    <property type="component" value="Unassembled WGS sequence"/>
</dbReference>
<evidence type="ECO:0000313" key="3">
    <source>
        <dbReference type="EMBL" id="CAB9516696.1"/>
    </source>
</evidence>
<dbReference type="FunFam" id="3.80.10.10:FF:000041">
    <property type="entry name" value="LRR receptor-like serine/threonine-protein kinase ERECTA"/>
    <property type="match status" value="1"/>
</dbReference>
<evidence type="ECO:0000313" key="4">
    <source>
        <dbReference type="Proteomes" id="UP001153069"/>
    </source>
</evidence>
<evidence type="ECO:0000256" key="1">
    <source>
        <dbReference type="ARBA" id="ARBA00022614"/>
    </source>
</evidence>
<keyword evidence="2" id="KW-0677">Repeat</keyword>
<dbReference type="Pfam" id="PF00560">
    <property type="entry name" value="LRR_1"/>
    <property type="match status" value="2"/>
</dbReference>
<keyword evidence="4" id="KW-1185">Reference proteome</keyword>
<keyword evidence="1" id="KW-0433">Leucine-rich repeat</keyword>
<dbReference type="PANTHER" id="PTHR48065">
    <property type="entry name" value="OS10G0469600 PROTEIN"/>
    <property type="match status" value="1"/>
</dbReference>
<dbReference type="InterPro" id="IPR032675">
    <property type="entry name" value="LRR_dom_sf"/>
</dbReference>
<dbReference type="Gene3D" id="3.80.10.10">
    <property type="entry name" value="Ribonuclease Inhibitor"/>
    <property type="match status" value="2"/>
</dbReference>